<feature type="chain" id="PRO_5040785943" evidence="1">
    <location>
        <begin position="20"/>
        <end position="439"/>
    </location>
</feature>
<dbReference type="EMBL" id="JAMLDX010000003">
    <property type="protein sequence ID" value="MCP3729863.1"/>
    <property type="molecule type" value="Genomic_DNA"/>
</dbReference>
<sequence length="439" mass="46497">MLRSILGFAALATGLGAAAAQVQRVPAELRTSYLAFGARDGEGMLYESAMGASKPRVALVFAHPTNNNFNDPVARELAKRGYRVLTLNRPGGDERLDAIAPLVGRGVAWLRTLPGVEKVVLVGHSGGGPLMAFYQNVAENGPAACSGPEKIITCRVEGLKALPKADGIALLDPTLGAYHQMTSIDPAAGETRRDTTVDMFDAANGYDAATGKAAYSPDFRKRYLAAQATRGVSLTQAALARLKAIEAGQGRFSDDEPFAVRGIGVHAFGARLYQPDTALLARTARPHLLLRADGTQGEGIVPSVRAPMGQDVRRALTTLAQMGANSTVRTFLAQAAIRTGPDYAITADSITGVDWASAFTSAPANARGITVPALVLTMSCHYLLVSGELTFDALASRDKSYAAVEGATHLFTPCRPQYGDTVKRSFDFVDSWLSKPGRF</sequence>
<dbReference type="InterPro" id="IPR029058">
    <property type="entry name" value="AB_hydrolase_fold"/>
</dbReference>
<dbReference type="Proteomes" id="UP001139451">
    <property type="component" value="Unassembled WGS sequence"/>
</dbReference>
<accession>A0A9X2HFF2</accession>
<keyword evidence="2" id="KW-0378">Hydrolase</keyword>
<dbReference type="RefSeq" id="WP_254291959.1">
    <property type="nucleotide sequence ID" value="NZ_JAMLDX010000003.1"/>
</dbReference>
<dbReference type="AlphaFoldDB" id="A0A9X2HFF2"/>
<dbReference type="Gene3D" id="3.40.50.1820">
    <property type="entry name" value="alpha/beta hydrolase"/>
    <property type="match status" value="1"/>
</dbReference>
<keyword evidence="3" id="KW-1185">Reference proteome</keyword>
<reference evidence="2" key="1">
    <citation type="submission" date="2022-05" db="EMBL/GenBank/DDBJ databases">
        <title>Sphingomonas sp. strain MG17 Genome sequencing and assembly.</title>
        <authorList>
            <person name="Kim I."/>
        </authorList>
    </citation>
    <scope>NUCLEOTIDE SEQUENCE</scope>
    <source>
        <strain evidence="2">MG17</strain>
    </source>
</reference>
<proteinExistence type="predicted"/>
<evidence type="ECO:0000313" key="3">
    <source>
        <dbReference type="Proteomes" id="UP001139451"/>
    </source>
</evidence>
<evidence type="ECO:0000256" key="1">
    <source>
        <dbReference type="SAM" id="SignalP"/>
    </source>
</evidence>
<name>A0A9X2HFF2_9SPHN</name>
<gene>
    <name evidence="2" type="ORF">M9978_05405</name>
</gene>
<organism evidence="2 3">
    <name type="scientific">Sphingomonas tagetis</name>
    <dbReference type="NCBI Taxonomy" id="2949092"/>
    <lineage>
        <taxon>Bacteria</taxon>
        <taxon>Pseudomonadati</taxon>
        <taxon>Pseudomonadota</taxon>
        <taxon>Alphaproteobacteria</taxon>
        <taxon>Sphingomonadales</taxon>
        <taxon>Sphingomonadaceae</taxon>
        <taxon>Sphingomonas</taxon>
    </lineage>
</organism>
<keyword evidence="1" id="KW-0732">Signal</keyword>
<protein>
    <submittedName>
        <fullName evidence="2">Alpha/beta hydrolase</fullName>
    </submittedName>
</protein>
<comment type="caution">
    <text evidence="2">The sequence shown here is derived from an EMBL/GenBank/DDBJ whole genome shotgun (WGS) entry which is preliminary data.</text>
</comment>
<evidence type="ECO:0000313" key="2">
    <source>
        <dbReference type="EMBL" id="MCP3729863.1"/>
    </source>
</evidence>
<feature type="signal peptide" evidence="1">
    <location>
        <begin position="1"/>
        <end position="19"/>
    </location>
</feature>
<dbReference type="SUPFAM" id="SSF53474">
    <property type="entry name" value="alpha/beta-Hydrolases"/>
    <property type="match status" value="1"/>
</dbReference>
<dbReference type="GO" id="GO:0016787">
    <property type="term" value="F:hydrolase activity"/>
    <property type="evidence" value="ECO:0007669"/>
    <property type="project" value="UniProtKB-KW"/>
</dbReference>